<name>A0A6H0SF29_9MICC</name>
<sequence>MDYILKTKKPSAVRKTASRVERDYEFSKGSRFTIVERNSRLNVADPALSAGQDSSGFYIDMSPADQRSFINGGSALILASIGALMGPFAIAVLPILGSYITPQLEGLTCANDNRTMRFFYTLGGNAVSSRCL</sequence>
<keyword evidence="1" id="KW-1133">Transmembrane helix</keyword>
<dbReference type="EMBL" id="CP032549">
    <property type="protein sequence ID" value="QIV86123.1"/>
    <property type="molecule type" value="Genomic_DNA"/>
</dbReference>
<evidence type="ECO:0000313" key="3">
    <source>
        <dbReference type="Proteomes" id="UP000502331"/>
    </source>
</evidence>
<proteinExistence type="predicted"/>
<keyword evidence="1" id="KW-0812">Transmembrane</keyword>
<protein>
    <submittedName>
        <fullName evidence="2">Uncharacterized protein</fullName>
    </submittedName>
</protein>
<keyword evidence="3" id="KW-1185">Reference proteome</keyword>
<gene>
    <name evidence="2" type="ORF">D3791_02710</name>
</gene>
<evidence type="ECO:0000256" key="1">
    <source>
        <dbReference type="SAM" id="Phobius"/>
    </source>
</evidence>
<dbReference type="RefSeq" id="WP_022874056.1">
    <property type="nucleotide sequence ID" value="NZ_CP032549.1"/>
</dbReference>
<feature type="transmembrane region" description="Helical" evidence="1">
    <location>
        <begin position="75"/>
        <end position="96"/>
    </location>
</feature>
<accession>A0A6H0SF29</accession>
<evidence type="ECO:0000313" key="2">
    <source>
        <dbReference type="EMBL" id="QIV86123.1"/>
    </source>
</evidence>
<keyword evidence="1" id="KW-0472">Membrane</keyword>
<reference evidence="2 3" key="1">
    <citation type="submission" date="2018-09" db="EMBL/GenBank/DDBJ databases">
        <title>Glutamicibacter mishrai S5-52T (LMG 29155T = KCTC 39846T).</title>
        <authorList>
            <person name="Das S.K."/>
        </authorList>
    </citation>
    <scope>NUCLEOTIDE SEQUENCE [LARGE SCALE GENOMIC DNA]</scope>
    <source>
        <strain evidence="2 3">S5-52</strain>
    </source>
</reference>
<organism evidence="2 3">
    <name type="scientific">Glutamicibacter mishrai</name>
    <dbReference type="NCBI Taxonomy" id="1775880"/>
    <lineage>
        <taxon>Bacteria</taxon>
        <taxon>Bacillati</taxon>
        <taxon>Actinomycetota</taxon>
        <taxon>Actinomycetes</taxon>
        <taxon>Micrococcales</taxon>
        <taxon>Micrococcaceae</taxon>
        <taxon>Glutamicibacter</taxon>
    </lineage>
</organism>
<dbReference type="AlphaFoldDB" id="A0A6H0SF29"/>
<dbReference type="Proteomes" id="UP000502331">
    <property type="component" value="Chromosome"/>
</dbReference>